<dbReference type="NCBIfam" id="TIGR00277">
    <property type="entry name" value="HDIG"/>
    <property type="match status" value="1"/>
</dbReference>
<dbReference type="Pfam" id="PF01966">
    <property type="entry name" value="HD"/>
    <property type="match status" value="1"/>
</dbReference>
<dbReference type="Proteomes" id="UP000178606">
    <property type="component" value="Unassembled WGS sequence"/>
</dbReference>
<gene>
    <name evidence="2" type="ORF">A3F84_12165</name>
</gene>
<evidence type="ECO:0000313" key="3">
    <source>
        <dbReference type="Proteomes" id="UP000178606"/>
    </source>
</evidence>
<dbReference type="Gene3D" id="1.10.3210.10">
    <property type="entry name" value="Hypothetical protein af1432"/>
    <property type="match status" value="1"/>
</dbReference>
<dbReference type="InterPro" id="IPR003607">
    <property type="entry name" value="HD/PDEase_dom"/>
</dbReference>
<reference evidence="2 3" key="1">
    <citation type="journal article" date="2016" name="Nat. Commun.">
        <title>Thousands of microbial genomes shed light on interconnected biogeochemical processes in an aquifer system.</title>
        <authorList>
            <person name="Anantharaman K."/>
            <person name="Brown C.T."/>
            <person name="Hug L.A."/>
            <person name="Sharon I."/>
            <person name="Castelle C.J."/>
            <person name="Probst A.J."/>
            <person name="Thomas B.C."/>
            <person name="Singh A."/>
            <person name="Wilkins M.J."/>
            <person name="Karaoz U."/>
            <person name="Brodie E.L."/>
            <person name="Williams K.H."/>
            <person name="Hubbard S.S."/>
            <person name="Banfield J.F."/>
        </authorList>
    </citation>
    <scope>NUCLEOTIDE SEQUENCE [LARGE SCALE GENOMIC DNA]</scope>
    <source>
        <strain evidence="3">RIFCSPLOWO2_12_FULL_64_10</strain>
    </source>
</reference>
<name>A0A1F6C9I4_HANXR</name>
<protein>
    <submittedName>
        <fullName evidence="2">HD domain-containing protein</fullName>
    </submittedName>
</protein>
<comment type="caution">
    <text evidence="2">The sequence shown here is derived from an EMBL/GenBank/DDBJ whole genome shotgun (WGS) entry which is preliminary data.</text>
</comment>
<dbReference type="EMBL" id="MFKF01000366">
    <property type="protein sequence ID" value="OGG45750.1"/>
    <property type="molecule type" value="Genomic_DNA"/>
</dbReference>
<dbReference type="SUPFAM" id="SSF109604">
    <property type="entry name" value="HD-domain/PDEase-like"/>
    <property type="match status" value="1"/>
</dbReference>
<organism evidence="2 3">
    <name type="scientific">Handelsmanbacteria sp. (strain RIFCSPLOWO2_12_FULL_64_10)</name>
    <dbReference type="NCBI Taxonomy" id="1817868"/>
    <lineage>
        <taxon>Bacteria</taxon>
        <taxon>Candidatus Handelsmaniibacteriota</taxon>
    </lineage>
</organism>
<evidence type="ECO:0000313" key="2">
    <source>
        <dbReference type="EMBL" id="OGG45750.1"/>
    </source>
</evidence>
<dbReference type="CDD" id="cd00077">
    <property type="entry name" value="HDc"/>
    <property type="match status" value="1"/>
</dbReference>
<dbReference type="AlphaFoldDB" id="A0A1F6C9I4"/>
<dbReference type="InterPro" id="IPR006674">
    <property type="entry name" value="HD_domain"/>
</dbReference>
<feature type="domain" description="HD/PDEase" evidence="1">
    <location>
        <begin position="61"/>
        <end position="190"/>
    </location>
</feature>
<dbReference type="InterPro" id="IPR006675">
    <property type="entry name" value="HDIG_dom"/>
</dbReference>
<accession>A0A1F6C9I4</accession>
<evidence type="ECO:0000259" key="1">
    <source>
        <dbReference type="SMART" id="SM00471"/>
    </source>
</evidence>
<dbReference type="SMART" id="SM00471">
    <property type="entry name" value="HDc"/>
    <property type="match status" value="1"/>
</dbReference>
<proteinExistence type="predicted"/>
<sequence>MAVTEILRRKVLEELPEVKEIADSRLREKVVEAWAMALDGSSFRAISEIRPSGNPNTPPLKEGTQADHIRGVTRLAMKMADELVAIFPGLKVNRDILIAGGLCHDVGKPWEFDPKNQARWKGSPRAAGWPSVRHPGYGVHICLSVGLPEEVAHIAGGHSGEGELVVRSLENTIVHHADHAFWRILDAGGLLARE</sequence>